<feature type="signal peptide" evidence="4">
    <location>
        <begin position="1"/>
        <end position="17"/>
    </location>
</feature>
<dbReference type="Proteomes" id="UP000261360">
    <property type="component" value="Unplaced"/>
</dbReference>
<keyword evidence="4" id="KW-0732">Signal</keyword>
<dbReference type="GO" id="GO:0005886">
    <property type="term" value="C:plasma membrane"/>
    <property type="evidence" value="ECO:0007669"/>
    <property type="project" value="TreeGrafter"/>
</dbReference>
<keyword evidence="7" id="KW-1185">Reference proteome</keyword>
<reference evidence="6" key="2">
    <citation type="submission" date="2025-09" db="UniProtKB">
        <authorList>
            <consortium name="Ensembl"/>
        </authorList>
    </citation>
    <scope>IDENTIFICATION</scope>
</reference>
<dbReference type="Ensembl" id="ENSSLDT00000020461.1">
    <property type="protein sequence ID" value="ENSSLDP00000019796.1"/>
    <property type="gene ID" value="ENSSLDG00000015516.1"/>
</dbReference>
<dbReference type="STRING" id="1841481.ENSSLDP00000019796"/>
<feature type="domain" description="Immunoglobulin" evidence="5">
    <location>
        <begin position="18"/>
        <end position="114"/>
    </location>
</feature>
<keyword evidence="2" id="KW-0812">Transmembrane</keyword>
<evidence type="ECO:0000256" key="3">
    <source>
        <dbReference type="ARBA" id="ARBA00023136"/>
    </source>
</evidence>
<protein>
    <recommendedName>
        <fullName evidence="5">Immunoglobulin domain-containing protein</fullName>
    </recommendedName>
</protein>
<feature type="chain" id="PRO_5017455566" description="Immunoglobulin domain-containing protein" evidence="4">
    <location>
        <begin position="18"/>
        <end position="167"/>
    </location>
</feature>
<dbReference type="InterPro" id="IPR013106">
    <property type="entry name" value="Ig_V-set"/>
</dbReference>
<evidence type="ECO:0000256" key="1">
    <source>
        <dbReference type="ARBA" id="ARBA00004370"/>
    </source>
</evidence>
<evidence type="ECO:0000256" key="2">
    <source>
        <dbReference type="ARBA" id="ARBA00022692"/>
    </source>
</evidence>
<evidence type="ECO:0000313" key="6">
    <source>
        <dbReference type="Ensembl" id="ENSSLDP00000019796.1"/>
    </source>
</evidence>
<dbReference type="Gene3D" id="2.60.40.10">
    <property type="entry name" value="Immunoglobulins"/>
    <property type="match status" value="1"/>
</dbReference>
<accession>A0A3B4XVV7</accession>
<dbReference type="Pfam" id="PF07686">
    <property type="entry name" value="V-set"/>
    <property type="match status" value="1"/>
</dbReference>
<dbReference type="GeneTree" id="ENSGT00910000145048"/>
<evidence type="ECO:0000259" key="5">
    <source>
        <dbReference type="SMART" id="SM00409"/>
    </source>
</evidence>
<reference evidence="6" key="1">
    <citation type="submission" date="2025-08" db="UniProtKB">
        <authorList>
            <consortium name="Ensembl"/>
        </authorList>
    </citation>
    <scope>IDENTIFICATION</scope>
</reference>
<dbReference type="InterPro" id="IPR036179">
    <property type="entry name" value="Ig-like_dom_sf"/>
</dbReference>
<organism evidence="6 7">
    <name type="scientific">Seriola lalandi dorsalis</name>
    <dbReference type="NCBI Taxonomy" id="1841481"/>
    <lineage>
        <taxon>Eukaryota</taxon>
        <taxon>Metazoa</taxon>
        <taxon>Chordata</taxon>
        <taxon>Craniata</taxon>
        <taxon>Vertebrata</taxon>
        <taxon>Euteleostomi</taxon>
        <taxon>Actinopterygii</taxon>
        <taxon>Neopterygii</taxon>
        <taxon>Teleostei</taxon>
        <taxon>Neoteleostei</taxon>
        <taxon>Acanthomorphata</taxon>
        <taxon>Carangaria</taxon>
        <taxon>Carangiformes</taxon>
        <taxon>Carangidae</taxon>
        <taxon>Seriola</taxon>
    </lineage>
</organism>
<sequence>PSASVIMLMWIYQGTSATMSLTGVLHKDITIECSHGNAFSNIKYFCKGACNNEDVLITSREQNKDSWSKYSIKDEGNTFFVTISRLTEDDAGTYWCGIERVGFDTYNEVILTVIKTSTNTQTAALLHPALQKSHTPPLQPCQQMNQQSFVMTELSDDHLQLCAAMLC</sequence>
<proteinExistence type="predicted"/>
<dbReference type="SMART" id="SM00409">
    <property type="entry name" value="IG"/>
    <property type="match status" value="1"/>
</dbReference>
<dbReference type="SUPFAM" id="SSF48726">
    <property type="entry name" value="Immunoglobulin"/>
    <property type="match status" value="1"/>
</dbReference>
<dbReference type="PANTHER" id="PTHR11860:SF118">
    <property type="entry name" value="CMRF35-LIKE MOLECULE 3-RELATED"/>
    <property type="match status" value="1"/>
</dbReference>
<keyword evidence="3" id="KW-0472">Membrane</keyword>
<name>A0A3B4XVV7_SERLL</name>
<dbReference type="AlphaFoldDB" id="A0A3B4XVV7"/>
<dbReference type="GO" id="GO:0004888">
    <property type="term" value="F:transmembrane signaling receptor activity"/>
    <property type="evidence" value="ECO:0007669"/>
    <property type="project" value="TreeGrafter"/>
</dbReference>
<dbReference type="InterPro" id="IPR013783">
    <property type="entry name" value="Ig-like_fold"/>
</dbReference>
<dbReference type="InterPro" id="IPR050671">
    <property type="entry name" value="CD300_family_receptors"/>
</dbReference>
<dbReference type="InterPro" id="IPR003599">
    <property type="entry name" value="Ig_sub"/>
</dbReference>
<evidence type="ECO:0000313" key="7">
    <source>
        <dbReference type="Proteomes" id="UP000261360"/>
    </source>
</evidence>
<dbReference type="PANTHER" id="PTHR11860">
    <property type="entry name" value="POLYMERIC-IMMUNOGLOBULIN RECEPTOR"/>
    <property type="match status" value="1"/>
</dbReference>
<comment type="subcellular location">
    <subcellularLocation>
        <location evidence="1">Membrane</location>
    </subcellularLocation>
</comment>
<evidence type="ECO:0000256" key="4">
    <source>
        <dbReference type="SAM" id="SignalP"/>
    </source>
</evidence>